<gene>
    <name evidence="6" type="ORF">METZ01_LOCUS10711</name>
</gene>
<reference evidence="6" key="1">
    <citation type="submission" date="2018-05" db="EMBL/GenBank/DDBJ databases">
        <authorList>
            <person name="Lanie J.A."/>
            <person name="Ng W.-L."/>
            <person name="Kazmierczak K.M."/>
            <person name="Andrzejewski T.M."/>
            <person name="Davidsen T.M."/>
            <person name="Wayne K.J."/>
            <person name="Tettelin H."/>
            <person name="Glass J.I."/>
            <person name="Rusch D."/>
            <person name="Podicherti R."/>
            <person name="Tsui H.-C.T."/>
            <person name="Winkler M.E."/>
        </authorList>
    </citation>
    <scope>NUCLEOTIDE SEQUENCE</scope>
</reference>
<evidence type="ECO:0000313" key="6">
    <source>
        <dbReference type="EMBL" id="SUZ57857.1"/>
    </source>
</evidence>
<evidence type="ECO:0000259" key="5">
    <source>
        <dbReference type="Pfam" id="PF01011"/>
    </source>
</evidence>
<dbReference type="InterPro" id="IPR002372">
    <property type="entry name" value="PQQ_rpt_dom"/>
</dbReference>
<dbReference type="Pfam" id="PF01011">
    <property type="entry name" value="PQQ"/>
    <property type="match status" value="1"/>
</dbReference>
<dbReference type="AlphaFoldDB" id="A0A381NTN4"/>
<dbReference type="PANTHER" id="PTHR32303">
    <property type="entry name" value="QUINOPROTEIN ALCOHOL DEHYDROGENASE (CYTOCHROME C)"/>
    <property type="match status" value="1"/>
</dbReference>
<proteinExistence type="inferred from homology"/>
<feature type="compositionally biased region" description="Polar residues" evidence="4">
    <location>
        <begin position="391"/>
        <end position="406"/>
    </location>
</feature>
<organism evidence="6">
    <name type="scientific">marine metagenome</name>
    <dbReference type="NCBI Taxonomy" id="408172"/>
    <lineage>
        <taxon>unclassified sequences</taxon>
        <taxon>metagenomes</taxon>
        <taxon>ecological metagenomes</taxon>
    </lineage>
</organism>
<sequence>MLRLPLQLLAVARGAAVASVGLLPLLAYAQTGAPPNEWRFYGGDLGHTKYSPLDQITEENVDQLQIAWVWTSVDEALRADNPVIRDGRMFRTYAHEVTPLLVDRVLYTTTNLGQVAAIEPTTGETLWSYDPGLYLEGRPAVHGFLTRGLAYWTAGEEARLFYAGGRTYLVSIDAKTGEPDANFGRNGRVDLKRGLGRTIDASQYAVSSPPLVVGTTVVVGSAMTEGTGRQEAPPGHVRGYDVQTGEMKWIFHTIPEPGEFGHETWGDESWKHAGGANVWSNMSADPELGYIYLPVGSPVTDYYGGHRPGDNLFANSLVCLNAETGERVWHFQFVHHTVWDYDLPAAPNLIDITVGGRDIKAVAQITKQGFTFVFDRATGEPVWPIEERPVPQSTVPGERTSATQPYPTKPPLYLTNGALEEDLLDFTEELRAEALKIYTQHTAGPLYTPPALGGNIVRPGWSGGANWWGAAFDPETGRLYVPSWAHFSFVVMEPGDPERSDLRIRPRVSNLPGPQGLPLFKPPYSQMVAFDMNAGTRLWSVPLGDGPRNDEALRGLDLAPLGNYEKSGGPLLTKTLLFIGQGIESNTFRAFDKDTGYEVFEMDLPARSSSAPITYLAGGTQYIVLAIGGGNATEQLVALALP</sequence>
<dbReference type="InterPro" id="IPR018391">
    <property type="entry name" value="PQQ_b-propeller_rpt"/>
</dbReference>
<evidence type="ECO:0000256" key="4">
    <source>
        <dbReference type="SAM" id="MobiDB-lite"/>
    </source>
</evidence>
<dbReference type="GO" id="GO:0016491">
    <property type="term" value="F:oxidoreductase activity"/>
    <property type="evidence" value="ECO:0007669"/>
    <property type="project" value="UniProtKB-KW"/>
</dbReference>
<comment type="similarity">
    <text evidence="2">Belongs to the bacterial PQQ dehydrogenase family.</text>
</comment>
<keyword evidence="3" id="KW-0560">Oxidoreductase</keyword>
<dbReference type="SUPFAM" id="SSF50998">
    <property type="entry name" value="Quinoprotein alcohol dehydrogenase-like"/>
    <property type="match status" value="1"/>
</dbReference>
<dbReference type="PANTHER" id="PTHR32303:SF4">
    <property type="entry name" value="QUINOPROTEIN GLUCOSE DEHYDROGENASE"/>
    <property type="match status" value="1"/>
</dbReference>
<dbReference type="Gene3D" id="2.140.10.10">
    <property type="entry name" value="Quinoprotein alcohol dehydrogenase-like superfamily"/>
    <property type="match status" value="2"/>
</dbReference>
<evidence type="ECO:0000256" key="3">
    <source>
        <dbReference type="ARBA" id="ARBA00023002"/>
    </source>
</evidence>
<feature type="domain" description="Pyrrolo-quinoline quinone repeat" evidence="5">
    <location>
        <begin position="38"/>
        <end position="623"/>
    </location>
</feature>
<feature type="region of interest" description="Disordered" evidence="4">
    <location>
        <begin position="387"/>
        <end position="411"/>
    </location>
</feature>
<evidence type="ECO:0000256" key="1">
    <source>
        <dbReference type="ARBA" id="ARBA00001931"/>
    </source>
</evidence>
<dbReference type="EMBL" id="UINC01000583">
    <property type="protein sequence ID" value="SUZ57857.1"/>
    <property type="molecule type" value="Genomic_DNA"/>
</dbReference>
<dbReference type="SMART" id="SM00564">
    <property type="entry name" value="PQQ"/>
    <property type="match status" value="4"/>
</dbReference>
<evidence type="ECO:0000256" key="2">
    <source>
        <dbReference type="ARBA" id="ARBA00008156"/>
    </source>
</evidence>
<accession>A0A381NTN4</accession>
<dbReference type="InterPro" id="IPR011047">
    <property type="entry name" value="Quinoprotein_ADH-like_sf"/>
</dbReference>
<protein>
    <recommendedName>
        <fullName evidence="5">Pyrrolo-quinoline quinone repeat domain-containing protein</fullName>
    </recommendedName>
</protein>
<name>A0A381NTN4_9ZZZZ</name>
<comment type="cofactor">
    <cofactor evidence="1">
        <name>pyrroloquinoline quinone</name>
        <dbReference type="ChEBI" id="CHEBI:58442"/>
    </cofactor>
</comment>